<comment type="similarity">
    <text evidence="2 15">Belongs to the CDP-alcohol phosphatidyltransferase class-I family.</text>
</comment>
<evidence type="ECO:0000256" key="7">
    <source>
        <dbReference type="ARBA" id="ARBA00023209"/>
    </source>
</evidence>
<keyword evidence="8" id="KW-1208">Phospholipid metabolism</keyword>
<evidence type="ECO:0000313" key="18">
    <source>
        <dbReference type="Proteomes" id="UP001608902"/>
    </source>
</evidence>
<dbReference type="FunFam" id="1.20.120.1760:FF:000002">
    <property type="entry name" value="Choline/ethanolamine phosphotransferase 1"/>
    <property type="match status" value="1"/>
</dbReference>
<sequence>MLIPSVPFRFWDYVVTFCPMWLAPNLITLVGLIINVVTVLVFTVLSNSAHDEVSSWVYLQAALGLFLYQTLDAMDGRQARRSHSSSPLGELFDHGCDSVTQVLVTLNVCCSMRLGNDRYSVLLVSVLAVVIFYTAHWSTYCTGQLRFSKFDVTEAQMCIIFSLLLTALFGANMWLVRIFGMQLRYITLLLCSFICLWQLAKYMVVIFSEGIGKNGSTVADTSVLFPLFPLLAVIVPFFMVYSKSQSGIYDQHIAMFVLCLGAVAAKAANRLIIAHMSRSELNLWDWIYLAPIGMMLNQYYDFYIDEYKLLVVATIYAYASLLLFSAMICRQFCAHLNIYCFTLGPRVDNVAATNNNRRKK</sequence>
<dbReference type="InterPro" id="IPR000462">
    <property type="entry name" value="CDP-OH_P_trans"/>
</dbReference>
<keyword evidence="3 15" id="KW-0808">Transferase</keyword>
<dbReference type="GO" id="GO:0012505">
    <property type="term" value="C:endomembrane system"/>
    <property type="evidence" value="ECO:0007669"/>
    <property type="project" value="UniProtKB-ARBA"/>
</dbReference>
<evidence type="ECO:0000256" key="10">
    <source>
        <dbReference type="ARBA" id="ARBA00036651"/>
    </source>
</evidence>
<comment type="caution">
    <text evidence="17">The sequence shown here is derived from an EMBL/GenBank/DDBJ whole genome shotgun (WGS) entry which is preliminary data.</text>
</comment>
<proteinExistence type="inferred from homology"/>
<feature type="transmembrane region" description="Helical" evidence="16">
    <location>
        <begin position="159"/>
        <end position="176"/>
    </location>
</feature>
<feature type="transmembrane region" description="Helical" evidence="16">
    <location>
        <begin position="253"/>
        <end position="274"/>
    </location>
</feature>
<evidence type="ECO:0000256" key="2">
    <source>
        <dbReference type="ARBA" id="ARBA00010441"/>
    </source>
</evidence>
<name>A0ABD6EH95_9BILA</name>
<evidence type="ECO:0000313" key="17">
    <source>
        <dbReference type="EMBL" id="MFH4979343.1"/>
    </source>
</evidence>
<evidence type="ECO:0000256" key="13">
    <source>
        <dbReference type="ARBA" id="ARBA00038987"/>
    </source>
</evidence>
<comment type="catalytic activity">
    <reaction evidence="10">
        <text>1,2-dioctanoyl-sn-glycerol + CDP-choline = 1,2-dioctanoyl-sn-glycero-3-phosphocholine + CMP + H(+)</text>
        <dbReference type="Rhea" id="RHEA:54232"/>
        <dbReference type="ChEBI" id="CHEBI:15378"/>
        <dbReference type="ChEBI" id="CHEBI:58779"/>
        <dbReference type="ChEBI" id="CHEBI:60377"/>
        <dbReference type="ChEBI" id="CHEBI:76979"/>
        <dbReference type="ChEBI" id="CHEBI:78228"/>
    </reaction>
    <physiologicalReaction direction="left-to-right" evidence="10">
        <dbReference type="Rhea" id="RHEA:54233"/>
    </physiologicalReaction>
</comment>
<evidence type="ECO:0000256" key="5">
    <source>
        <dbReference type="ARBA" id="ARBA00022989"/>
    </source>
</evidence>
<keyword evidence="6 16" id="KW-0472">Membrane</keyword>
<dbReference type="InterPro" id="IPR048254">
    <property type="entry name" value="CDP_ALCOHOL_P_TRANSF_CS"/>
</dbReference>
<keyword evidence="7" id="KW-0444">Lipid biosynthesis</keyword>
<feature type="transmembrane region" description="Helical" evidence="16">
    <location>
        <begin position="57"/>
        <end position="74"/>
    </location>
</feature>
<feature type="transmembrane region" description="Helical" evidence="16">
    <location>
        <begin position="183"/>
        <end position="203"/>
    </location>
</feature>
<dbReference type="Gene3D" id="1.20.120.1760">
    <property type="match status" value="1"/>
</dbReference>
<organism evidence="17 18">
    <name type="scientific">Gnathostoma spinigerum</name>
    <dbReference type="NCBI Taxonomy" id="75299"/>
    <lineage>
        <taxon>Eukaryota</taxon>
        <taxon>Metazoa</taxon>
        <taxon>Ecdysozoa</taxon>
        <taxon>Nematoda</taxon>
        <taxon>Chromadorea</taxon>
        <taxon>Rhabditida</taxon>
        <taxon>Spirurina</taxon>
        <taxon>Gnathostomatomorpha</taxon>
        <taxon>Gnathostomatoidea</taxon>
        <taxon>Gnathostomatidae</taxon>
        <taxon>Gnathostoma</taxon>
    </lineage>
</organism>
<gene>
    <name evidence="17" type="ORF">AB6A40_006052</name>
</gene>
<evidence type="ECO:0000256" key="8">
    <source>
        <dbReference type="ARBA" id="ARBA00023264"/>
    </source>
</evidence>
<evidence type="ECO:0000256" key="3">
    <source>
        <dbReference type="ARBA" id="ARBA00022679"/>
    </source>
</evidence>
<dbReference type="PROSITE" id="PS00379">
    <property type="entry name" value="CDP_ALCOHOL_P_TRANSF"/>
    <property type="match status" value="1"/>
</dbReference>
<reference evidence="17 18" key="1">
    <citation type="submission" date="2024-08" db="EMBL/GenBank/DDBJ databases">
        <title>Gnathostoma spinigerum genome.</title>
        <authorList>
            <person name="Gonzalez-Bertolin B."/>
            <person name="Monzon S."/>
            <person name="Zaballos A."/>
            <person name="Jimenez P."/>
            <person name="Dekumyoy P."/>
            <person name="Varona S."/>
            <person name="Cuesta I."/>
            <person name="Sumanam S."/>
            <person name="Adisakwattana P."/>
            <person name="Gasser R.B."/>
            <person name="Hernandez-Gonzalez A."/>
            <person name="Young N.D."/>
            <person name="Perteguer M.J."/>
        </authorList>
    </citation>
    <scope>NUCLEOTIDE SEQUENCE [LARGE SCALE GENOMIC DNA]</scope>
    <source>
        <strain evidence="17">AL3</strain>
        <tissue evidence="17">Liver</tissue>
    </source>
</reference>
<evidence type="ECO:0000256" key="6">
    <source>
        <dbReference type="ARBA" id="ARBA00023136"/>
    </source>
</evidence>
<keyword evidence="7" id="KW-0443">Lipid metabolism</keyword>
<dbReference type="PANTHER" id="PTHR10414">
    <property type="entry name" value="ETHANOLAMINEPHOSPHOTRANSFERASE"/>
    <property type="match status" value="1"/>
</dbReference>
<dbReference type="GO" id="GO:0005737">
    <property type="term" value="C:cytoplasm"/>
    <property type="evidence" value="ECO:0007669"/>
    <property type="project" value="UniProtKB-ARBA"/>
</dbReference>
<evidence type="ECO:0000256" key="11">
    <source>
        <dbReference type="ARBA" id="ARBA00036890"/>
    </source>
</evidence>
<keyword evidence="18" id="KW-1185">Reference proteome</keyword>
<comment type="pathway">
    <text evidence="12">Phospholipid metabolism; phosphatidylcholine biosynthesis; phosphatidylcholine from phosphocholine: step 2/2.</text>
</comment>
<evidence type="ECO:0000256" key="1">
    <source>
        <dbReference type="ARBA" id="ARBA00004141"/>
    </source>
</evidence>
<dbReference type="Pfam" id="PF01066">
    <property type="entry name" value="CDP-OH_P_transf"/>
    <property type="match status" value="1"/>
</dbReference>
<evidence type="ECO:0000256" key="12">
    <source>
        <dbReference type="ARBA" id="ARBA00037890"/>
    </source>
</evidence>
<comment type="catalytic activity">
    <reaction evidence="11">
        <text>1-hexadecanoyl-2-(9Z-octadecenoyl)-sn-glycerol + CDP-choline = 1-hexadecanoyl-2-(9Z-octadecenoyl)-sn-glycero-3-phosphocholine + CMP + H(+)</text>
        <dbReference type="Rhea" id="RHEA:54244"/>
        <dbReference type="ChEBI" id="CHEBI:15378"/>
        <dbReference type="ChEBI" id="CHEBI:58779"/>
        <dbReference type="ChEBI" id="CHEBI:60377"/>
        <dbReference type="ChEBI" id="CHEBI:73001"/>
        <dbReference type="ChEBI" id="CHEBI:75466"/>
    </reaction>
    <physiologicalReaction direction="left-to-right" evidence="11">
        <dbReference type="Rhea" id="RHEA:54245"/>
    </physiologicalReaction>
</comment>
<evidence type="ECO:0000256" key="15">
    <source>
        <dbReference type="RuleBase" id="RU003750"/>
    </source>
</evidence>
<feature type="transmembrane region" description="Helical" evidence="16">
    <location>
        <begin position="309"/>
        <end position="328"/>
    </location>
</feature>
<evidence type="ECO:0000256" key="4">
    <source>
        <dbReference type="ARBA" id="ARBA00022692"/>
    </source>
</evidence>
<dbReference type="EC" id="2.7.8.2" evidence="13"/>
<keyword evidence="5 16" id="KW-1133">Transmembrane helix</keyword>
<dbReference type="AlphaFoldDB" id="A0ABD6EH95"/>
<dbReference type="PANTHER" id="PTHR10414:SF41">
    <property type="entry name" value="CHOLINE_ETHANOLAMINEPHOSPHOTRANSFERASE 1-LIKE"/>
    <property type="match status" value="1"/>
</dbReference>
<feature type="transmembrane region" description="Helical" evidence="16">
    <location>
        <begin position="121"/>
        <end position="139"/>
    </location>
</feature>
<dbReference type="GO" id="GO:0016020">
    <property type="term" value="C:membrane"/>
    <property type="evidence" value="ECO:0007669"/>
    <property type="project" value="UniProtKB-SubCell"/>
</dbReference>
<dbReference type="PIRSF" id="PIRSF015665">
    <property type="entry name" value="CHOPT"/>
    <property type="match status" value="1"/>
</dbReference>
<dbReference type="Proteomes" id="UP001608902">
    <property type="component" value="Unassembled WGS sequence"/>
</dbReference>
<comment type="catalytic activity">
    <reaction evidence="14">
        <text>CDP-choline + a 1,2-diacyl-sn-glycerol = a 1,2-diacyl-sn-glycero-3-phosphocholine + CMP + H(+)</text>
        <dbReference type="Rhea" id="RHEA:32939"/>
        <dbReference type="ChEBI" id="CHEBI:15378"/>
        <dbReference type="ChEBI" id="CHEBI:17815"/>
        <dbReference type="ChEBI" id="CHEBI:57643"/>
        <dbReference type="ChEBI" id="CHEBI:58779"/>
        <dbReference type="ChEBI" id="CHEBI:60377"/>
        <dbReference type="EC" id="2.7.8.2"/>
    </reaction>
    <physiologicalReaction direction="left-to-right" evidence="14">
        <dbReference type="Rhea" id="RHEA:32940"/>
    </physiologicalReaction>
</comment>
<feature type="transmembrane region" description="Helical" evidence="16">
    <location>
        <begin position="21"/>
        <end position="45"/>
    </location>
</feature>
<feature type="transmembrane region" description="Helical" evidence="16">
    <location>
        <begin position="223"/>
        <end position="241"/>
    </location>
</feature>
<dbReference type="GO" id="GO:0004142">
    <property type="term" value="F:diacylglycerol cholinephosphotransferase activity"/>
    <property type="evidence" value="ECO:0007669"/>
    <property type="project" value="UniProtKB-EC"/>
</dbReference>
<dbReference type="EMBL" id="JBGFUD010004085">
    <property type="protein sequence ID" value="MFH4979343.1"/>
    <property type="molecule type" value="Genomic_DNA"/>
</dbReference>
<evidence type="ECO:0000256" key="14">
    <source>
        <dbReference type="ARBA" id="ARBA00048570"/>
    </source>
</evidence>
<accession>A0ABD6EH95</accession>
<keyword evidence="4 16" id="KW-0812">Transmembrane</keyword>
<evidence type="ECO:0000256" key="16">
    <source>
        <dbReference type="SAM" id="Phobius"/>
    </source>
</evidence>
<evidence type="ECO:0000256" key="9">
    <source>
        <dbReference type="ARBA" id="ARBA00036100"/>
    </source>
</evidence>
<dbReference type="InterPro" id="IPR043130">
    <property type="entry name" value="CDP-OH_PTrfase_TM_dom"/>
</dbReference>
<comment type="subcellular location">
    <subcellularLocation>
        <location evidence="1">Membrane</location>
        <topology evidence="1">Multi-pass membrane protein</topology>
    </subcellularLocation>
</comment>
<protein>
    <recommendedName>
        <fullName evidence="13">diacylglycerol cholinephosphotransferase</fullName>
        <ecNumber evidence="13">2.7.8.2</ecNumber>
    </recommendedName>
</protein>
<keyword evidence="7" id="KW-0594">Phospholipid biosynthesis</keyword>
<dbReference type="InterPro" id="IPR014472">
    <property type="entry name" value="CHOPT"/>
</dbReference>
<comment type="catalytic activity">
    <reaction evidence="9">
        <text>1-hexadecanoyl-2-(4Z,7Z,10Z,13Z,16Z,19Z-docosahexaenoyl)-sn-glycerol + CDP-choline = 1-hexadecanoyl-2-(4Z,7Z,10Z,13Z,16Z,19Z-docosahexaenoyl)-sn-glycero-3-phosphocholine + CMP + H(+)</text>
        <dbReference type="Rhea" id="RHEA:54332"/>
        <dbReference type="ChEBI" id="CHEBI:15378"/>
        <dbReference type="ChEBI" id="CHEBI:58779"/>
        <dbReference type="ChEBI" id="CHEBI:60377"/>
        <dbReference type="ChEBI" id="CHEBI:74963"/>
        <dbReference type="ChEBI" id="CHEBI:82949"/>
    </reaction>
    <physiologicalReaction direction="left-to-right" evidence="9">
        <dbReference type="Rhea" id="RHEA:54333"/>
    </physiologicalReaction>
</comment>